<feature type="domain" description="Xylose isomerase-like TIM barrel" evidence="1">
    <location>
        <begin position="90"/>
        <end position="296"/>
    </location>
</feature>
<dbReference type="InterPro" id="IPR006311">
    <property type="entry name" value="TAT_signal"/>
</dbReference>
<proteinExistence type="predicted"/>
<dbReference type="OrthoDB" id="110753at2"/>
<keyword evidence="2" id="KW-0413">Isomerase</keyword>
<dbReference type="SUPFAM" id="SSF51658">
    <property type="entry name" value="Xylose isomerase-like"/>
    <property type="match status" value="1"/>
</dbReference>
<dbReference type="Gene3D" id="3.20.20.150">
    <property type="entry name" value="Divalent-metal-dependent TIM barrel enzymes"/>
    <property type="match status" value="1"/>
</dbReference>
<evidence type="ECO:0000313" key="2">
    <source>
        <dbReference type="EMBL" id="SPF35131.1"/>
    </source>
</evidence>
<evidence type="ECO:0000313" key="3">
    <source>
        <dbReference type="Proteomes" id="UP000238701"/>
    </source>
</evidence>
<dbReference type="GO" id="GO:0016853">
    <property type="term" value="F:isomerase activity"/>
    <property type="evidence" value="ECO:0007669"/>
    <property type="project" value="UniProtKB-KW"/>
</dbReference>
<organism evidence="2 3">
    <name type="scientific">Candidatus Sulfotelmatobacter kueseliae</name>
    <dbReference type="NCBI Taxonomy" id="2042962"/>
    <lineage>
        <taxon>Bacteria</taxon>
        <taxon>Pseudomonadati</taxon>
        <taxon>Acidobacteriota</taxon>
        <taxon>Terriglobia</taxon>
        <taxon>Terriglobales</taxon>
        <taxon>Candidatus Korobacteraceae</taxon>
        <taxon>Candidatus Sulfotelmatobacter</taxon>
    </lineage>
</organism>
<dbReference type="PANTHER" id="PTHR12110:SF53">
    <property type="entry name" value="BLR5974 PROTEIN"/>
    <property type="match status" value="1"/>
</dbReference>
<accession>A0A2U3K642</accession>
<dbReference type="InterPro" id="IPR050312">
    <property type="entry name" value="IolE/XylAMocC-like"/>
</dbReference>
<evidence type="ECO:0000259" key="1">
    <source>
        <dbReference type="Pfam" id="PF01261"/>
    </source>
</evidence>
<dbReference type="Pfam" id="PF01261">
    <property type="entry name" value="AP_endonuc_2"/>
    <property type="match status" value="1"/>
</dbReference>
<sequence>MHSINRRQFVKTVGLGTMAGAGMGLAGAQVAAAAQSDVKENKSKLARLLPGCCAYSYDKDLRHGPMTMEDFILKAVDLRLVAVDMTVYYFKSTDPEYLYGLRHLAYKHSLAFSGAACGVSMVQADAAKRADSLNQIKKWVDVTDQLGASHLRIFAGELPPGSSLKDATDWVVESMKAACDYSGKRGITLGIEDHQGVTQSADVCVEIMQRVNSPYAGINLDITHFIPTPTQDAYAQIAACVPYATNMHIRDHFDDHAPVDMDRVWQILAQAGHQGYVSAEYEASSPDSLPPATGVPKLVDEIQTLCKKYSSV</sequence>
<protein>
    <submittedName>
        <fullName evidence="2">Xylose isomerase domain-containing protein TIM barrel</fullName>
    </submittedName>
</protein>
<dbReference type="PANTHER" id="PTHR12110">
    <property type="entry name" value="HYDROXYPYRUVATE ISOMERASE"/>
    <property type="match status" value="1"/>
</dbReference>
<dbReference type="Proteomes" id="UP000238701">
    <property type="component" value="Unassembled WGS sequence"/>
</dbReference>
<reference evidence="3" key="1">
    <citation type="submission" date="2018-02" db="EMBL/GenBank/DDBJ databases">
        <authorList>
            <person name="Hausmann B."/>
        </authorList>
    </citation>
    <scope>NUCLEOTIDE SEQUENCE [LARGE SCALE GENOMIC DNA]</scope>
    <source>
        <strain evidence="3">Peat soil MAG SbA1</strain>
    </source>
</reference>
<dbReference type="InterPro" id="IPR036237">
    <property type="entry name" value="Xyl_isomerase-like_sf"/>
</dbReference>
<dbReference type="PROSITE" id="PS51318">
    <property type="entry name" value="TAT"/>
    <property type="match status" value="1"/>
</dbReference>
<name>A0A2U3K642_9BACT</name>
<gene>
    <name evidence="2" type="ORF">SBA1_140021</name>
</gene>
<dbReference type="InterPro" id="IPR013022">
    <property type="entry name" value="Xyl_isomerase-like_TIM-brl"/>
</dbReference>
<dbReference type="AlphaFoldDB" id="A0A2U3K642"/>
<dbReference type="EMBL" id="OMOD01000046">
    <property type="protein sequence ID" value="SPF35131.1"/>
    <property type="molecule type" value="Genomic_DNA"/>
</dbReference>